<gene>
    <name evidence="9" type="ORF">DQG23_19305</name>
</gene>
<dbReference type="GO" id="GO:0005886">
    <property type="term" value="C:plasma membrane"/>
    <property type="evidence" value="ECO:0007669"/>
    <property type="project" value="UniProtKB-SubCell"/>
</dbReference>
<evidence type="ECO:0000256" key="4">
    <source>
        <dbReference type="ARBA" id="ARBA00022692"/>
    </source>
</evidence>
<dbReference type="RefSeq" id="WP_113032517.1">
    <property type="nucleotide sequence ID" value="NZ_QMFB01000011.1"/>
</dbReference>
<accession>A0A329MIX2</accession>
<evidence type="ECO:0000256" key="2">
    <source>
        <dbReference type="ARBA" id="ARBA00022448"/>
    </source>
</evidence>
<keyword evidence="2 7" id="KW-0813">Transport</keyword>
<keyword evidence="4 7" id="KW-0812">Transmembrane</keyword>
<dbReference type="AlphaFoldDB" id="A0A329MIX2"/>
<dbReference type="GO" id="GO:0055085">
    <property type="term" value="P:transmembrane transport"/>
    <property type="evidence" value="ECO:0007669"/>
    <property type="project" value="InterPro"/>
</dbReference>
<evidence type="ECO:0000256" key="3">
    <source>
        <dbReference type="ARBA" id="ARBA00022475"/>
    </source>
</evidence>
<dbReference type="SUPFAM" id="SSF161098">
    <property type="entry name" value="MetI-like"/>
    <property type="match status" value="1"/>
</dbReference>
<dbReference type="EMBL" id="QMFB01000011">
    <property type="protein sequence ID" value="RAV19612.1"/>
    <property type="molecule type" value="Genomic_DNA"/>
</dbReference>
<dbReference type="InterPro" id="IPR051393">
    <property type="entry name" value="ABC_transporter_permease"/>
</dbReference>
<organism evidence="9 10">
    <name type="scientific">Paenibacillus contaminans</name>
    <dbReference type="NCBI Taxonomy" id="450362"/>
    <lineage>
        <taxon>Bacteria</taxon>
        <taxon>Bacillati</taxon>
        <taxon>Bacillota</taxon>
        <taxon>Bacilli</taxon>
        <taxon>Bacillales</taxon>
        <taxon>Paenibacillaceae</taxon>
        <taxon>Paenibacillus</taxon>
    </lineage>
</organism>
<feature type="domain" description="ABC transmembrane type-1" evidence="8">
    <location>
        <begin position="73"/>
        <end position="287"/>
    </location>
</feature>
<keyword evidence="3" id="KW-1003">Cell membrane</keyword>
<comment type="caution">
    <text evidence="9">The sequence shown here is derived from an EMBL/GenBank/DDBJ whole genome shotgun (WGS) entry which is preliminary data.</text>
</comment>
<evidence type="ECO:0000256" key="1">
    <source>
        <dbReference type="ARBA" id="ARBA00004651"/>
    </source>
</evidence>
<evidence type="ECO:0000256" key="7">
    <source>
        <dbReference type="RuleBase" id="RU363032"/>
    </source>
</evidence>
<evidence type="ECO:0000313" key="9">
    <source>
        <dbReference type="EMBL" id="RAV19612.1"/>
    </source>
</evidence>
<feature type="transmembrane region" description="Helical" evidence="7">
    <location>
        <begin position="207"/>
        <end position="235"/>
    </location>
</feature>
<feature type="transmembrane region" description="Helical" evidence="7">
    <location>
        <begin position="165"/>
        <end position="186"/>
    </location>
</feature>
<dbReference type="Proteomes" id="UP000250369">
    <property type="component" value="Unassembled WGS sequence"/>
</dbReference>
<reference evidence="9 10" key="1">
    <citation type="journal article" date="2009" name="Int. J. Syst. Evol. Microbiol.">
        <title>Paenibacillus contaminans sp. nov., isolated from a contaminated laboratory plate.</title>
        <authorList>
            <person name="Chou J.H."/>
            <person name="Lee J.H."/>
            <person name="Lin M.C."/>
            <person name="Chang P.S."/>
            <person name="Arun A.B."/>
            <person name="Young C.C."/>
            <person name="Chen W.M."/>
        </authorList>
    </citation>
    <scope>NUCLEOTIDE SEQUENCE [LARGE SCALE GENOMIC DNA]</scope>
    <source>
        <strain evidence="9 10">CKOBP-6</strain>
    </source>
</reference>
<name>A0A329MIX2_9BACL</name>
<dbReference type="PANTHER" id="PTHR30193">
    <property type="entry name" value="ABC TRANSPORTER PERMEASE PROTEIN"/>
    <property type="match status" value="1"/>
</dbReference>
<keyword evidence="6 7" id="KW-0472">Membrane</keyword>
<dbReference type="InterPro" id="IPR035906">
    <property type="entry name" value="MetI-like_sf"/>
</dbReference>
<proteinExistence type="inferred from homology"/>
<evidence type="ECO:0000259" key="8">
    <source>
        <dbReference type="PROSITE" id="PS50928"/>
    </source>
</evidence>
<feature type="transmembrane region" description="Helical" evidence="7">
    <location>
        <begin position="266"/>
        <end position="287"/>
    </location>
</feature>
<comment type="similarity">
    <text evidence="7">Belongs to the binding-protein-dependent transport system permease family.</text>
</comment>
<comment type="subcellular location">
    <subcellularLocation>
        <location evidence="1 7">Cell membrane</location>
        <topology evidence="1 7">Multi-pass membrane protein</topology>
    </subcellularLocation>
</comment>
<protein>
    <recommendedName>
        <fullName evidence="8">ABC transmembrane type-1 domain-containing protein</fullName>
    </recommendedName>
</protein>
<keyword evidence="5 7" id="KW-1133">Transmembrane helix</keyword>
<dbReference type="PROSITE" id="PS50928">
    <property type="entry name" value="ABC_TM1"/>
    <property type="match status" value="1"/>
</dbReference>
<sequence length="299" mass="33692">MKGLFSKRSLFITVMLAWPLIHYLVFGLYLQIQTLLYSFQTWNPLTGKQAWNGFHNYASAFRSMNTDGVWSSAIVNTVLFIPVNLIVILFSMVVAVVLYHKVPFARFYRIVYFFPAIISIVVITMVFSFALNPTQGIVNGLLEAVGLPDWKRAWLGDAHTALPSIFAFCVWAGIGGNNVILTGALQRVPHDYFEVGKLEGIGFWKELFHIVIPLLWPTLSTLIIVSTSGAFSIFLQPMLLTNGGPFNASTTVGLEMYRLVIERNNYGLASAYGIIFTIIGFMVVWCVKWLTERYDTAEY</sequence>
<dbReference type="CDD" id="cd06261">
    <property type="entry name" value="TM_PBP2"/>
    <property type="match status" value="1"/>
</dbReference>
<feature type="transmembrane region" description="Helical" evidence="7">
    <location>
        <begin position="110"/>
        <end position="131"/>
    </location>
</feature>
<dbReference type="Gene3D" id="1.10.3720.10">
    <property type="entry name" value="MetI-like"/>
    <property type="match status" value="1"/>
</dbReference>
<feature type="transmembrane region" description="Helical" evidence="7">
    <location>
        <begin position="73"/>
        <end position="98"/>
    </location>
</feature>
<dbReference type="InterPro" id="IPR000515">
    <property type="entry name" value="MetI-like"/>
</dbReference>
<dbReference type="OrthoDB" id="2556365at2"/>
<feature type="transmembrane region" description="Helical" evidence="7">
    <location>
        <begin position="12"/>
        <end position="32"/>
    </location>
</feature>
<dbReference type="Pfam" id="PF00528">
    <property type="entry name" value="BPD_transp_1"/>
    <property type="match status" value="1"/>
</dbReference>
<evidence type="ECO:0000256" key="6">
    <source>
        <dbReference type="ARBA" id="ARBA00023136"/>
    </source>
</evidence>
<evidence type="ECO:0000313" key="10">
    <source>
        <dbReference type="Proteomes" id="UP000250369"/>
    </source>
</evidence>
<dbReference type="PANTHER" id="PTHR30193:SF37">
    <property type="entry name" value="INNER MEMBRANE ABC TRANSPORTER PERMEASE PROTEIN YCJO"/>
    <property type="match status" value="1"/>
</dbReference>
<keyword evidence="10" id="KW-1185">Reference proteome</keyword>
<evidence type="ECO:0000256" key="5">
    <source>
        <dbReference type="ARBA" id="ARBA00022989"/>
    </source>
</evidence>